<protein>
    <submittedName>
        <fullName evidence="2">Uncharacterized protein</fullName>
    </submittedName>
</protein>
<keyword evidence="1" id="KW-1133">Transmembrane helix</keyword>
<dbReference type="EMBL" id="PUEJ01000003">
    <property type="protein sequence ID" value="PRH88172.1"/>
    <property type="molecule type" value="Genomic_DNA"/>
</dbReference>
<proteinExistence type="predicted"/>
<comment type="caution">
    <text evidence="2">The sequence shown here is derived from an EMBL/GenBank/DDBJ whole genome shotgun (WGS) entry which is preliminary data.</text>
</comment>
<keyword evidence="3" id="KW-1185">Reference proteome</keyword>
<organism evidence="2 3">
    <name type="scientific">Labrys okinawensis</name>
    <dbReference type="NCBI Taxonomy" id="346911"/>
    <lineage>
        <taxon>Bacteria</taxon>
        <taxon>Pseudomonadati</taxon>
        <taxon>Pseudomonadota</taxon>
        <taxon>Alphaproteobacteria</taxon>
        <taxon>Hyphomicrobiales</taxon>
        <taxon>Xanthobacteraceae</taxon>
        <taxon>Labrys</taxon>
    </lineage>
</organism>
<keyword evidence="1" id="KW-0812">Transmembrane</keyword>
<gene>
    <name evidence="2" type="ORF">C5L14_09845</name>
</gene>
<name>A0A2S9QFR2_9HYPH</name>
<reference evidence="2 3" key="1">
    <citation type="submission" date="2018-02" db="EMBL/GenBank/DDBJ databases">
        <title>Whole genome sequencing of endophytic bacterium.</title>
        <authorList>
            <person name="Eedara R."/>
            <person name="Podile A.R."/>
        </authorList>
    </citation>
    <scope>NUCLEOTIDE SEQUENCE [LARGE SCALE GENOMIC DNA]</scope>
    <source>
        <strain evidence="2 3">RP1T</strain>
    </source>
</reference>
<evidence type="ECO:0000313" key="2">
    <source>
        <dbReference type="EMBL" id="PRH88172.1"/>
    </source>
</evidence>
<accession>A0A2S9QFR2</accession>
<keyword evidence="1" id="KW-0472">Membrane</keyword>
<dbReference type="RefSeq" id="WP_105861838.1">
    <property type="nucleotide sequence ID" value="NZ_PUEJ01000003.1"/>
</dbReference>
<evidence type="ECO:0000256" key="1">
    <source>
        <dbReference type="SAM" id="Phobius"/>
    </source>
</evidence>
<dbReference type="AlphaFoldDB" id="A0A2S9QFR2"/>
<feature type="transmembrane region" description="Helical" evidence="1">
    <location>
        <begin position="48"/>
        <end position="67"/>
    </location>
</feature>
<dbReference type="Proteomes" id="UP000237682">
    <property type="component" value="Unassembled WGS sequence"/>
</dbReference>
<dbReference type="OrthoDB" id="8451803at2"/>
<sequence length="70" mass="7778">MFRSRWTLLVLVAILGIAAIYVSSNPEMASRYAQAQRDAALSADTKQTVMLLIALAVGGYLAWFFLIRKD</sequence>
<evidence type="ECO:0000313" key="3">
    <source>
        <dbReference type="Proteomes" id="UP000237682"/>
    </source>
</evidence>